<reference evidence="3 4" key="1">
    <citation type="submission" date="2024-11" db="EMBL/GenBank/DDBJ databases">
        <title>Chromosome-level genome assembly of the freshwater bivalve Anodonta woodiana.</title>
        <authorList>
            <person name="Chen X."/>
        </authorList>
    </citation>
    <scope>NUCLEOTIDE SEQUENCE [LARGE SCALE GENOMIC DNA]</scope>
    <source>
        <strain evidence="3">MN2024</strain>
        <tissue evidence="3">Gills</tissue>
    </source>
</reference>
<proteinExistence type="predicted"/>
<sequence length="358" mass="40073">MTTQVRNIGVEDVKSSPSGIVNLQTCIKELSSEIREMKVKLDSLKRKRVERLFDRQDSKKCWICGSKEHLKKNCSKLKTNRNWQRQQGRMQPRSTRISNNGSGMYIPGKMQGREVNYLIDTGATVTIIKSPIYEQMSDLQKRYLEPSSQQMKMADGKCIQTRGVGNMGITINGTEVKHAVWVAEIDKAIDGILGFDFLQRNHCVIDAETNTFKLNGQPVKCATVGLKSIRSCRVLVDKTSIILPGVERIIPGRMLDLEAAPSCAILVQTEKFTERYQLLMAKSVVNAENNCVPIRVLNPSERSIKVYGKSVAATCEAVTVQNEVPTFPYSPTGMVPPYLADLLERSSKNLDSSQKNEL</sequence>
<evidence type="ECO:0000313" key="4">
    <source>
        <dbReference type="Proteomes" id="UP001634394"/>
    </source>
</evidence>
<dbReference type="EMBL" id="JBJQND010000019">
    <property type="protein sequence ID" value="KAL3831719.1"/>
    <property type="molecule type" value="Genomic_DNA"/>
</dbReference>
<feature type="region of interest" description="Disordered" evidence="2">
    <location>
        <begin position="81"/>
        <end position="105"/>
    </location>
</feature>
<evidence type="ECO:0000256" key="2">
    <source>
        <dbReference type="SAM" id="MobiDB-lite"/>
    </source>
</evidence>
<dbReference type="Proteomes" id="UP001634394">
    <property type="component" value="Unassembled WGS sequence"/>
</dbReference>
<feature type="non-terminal residue" evidence="3">
    <location>
        <position position="358"/>
    </location>
</feature>
<feature type="compositionally biased region" description="Polar residues" evidence="2">
    <location>
        <begin position="81"/>
        <end position="102"/>
    </location>
</feature>
<evidence type="ECO:0000256" key="1">
    <source>
        <dbReference type="SAM" id="Coils"/>
    </source>
</evidence>
<gene>
    <name evidence="3" type="ORF">ACJMK2_023435</name>
</gene>
<organism evidence="3 4">
    <name type="scientific">Sinanodonta woodiana</name>
    <name type="common">Chinese pond mussel</name>
    <name type="synonym">Anodonta woodiana</name>
    <dbReference type="NCBI Taxonomy" id="1069815"/>
    <lineage>
        <taxon>Eukaryota</taxon>
        <taxon>Metazoa</taxon>
        <taxon>Spiralia</taxon>
        <taxon>Lophotrochozoa</taxon>
        <taxon>Mollusca</taxon>
        <taxon>Bivalvia</taxon>
        <taxon>Autobranchia</taxon>
        <taxon>Heteroconchia</taxon>
        <taxon>Palaeoheterodonta</taxon>
        <taxon>Unionida</taxon>
        <taxon>Unionoidea</taxon>
        <taxon>Unionidae</taxon>
        <taxon>Unioninae</taxon>
        <taxon>Sinanodonta</taxon>
    </lineage>
</organism>
<dbReference type="InterPro" id="IPR021109">
    <property type="entry name" value="Peptidase_aspartic_dom_sf"/>
</dbReference>
<dbReference type="SUPFAM" id="SSF50630">
    <property type="entry name" value="Acid proteases"/>
    <property type="match status" value="1"/>
</dbReference>
<dbReference type="AlphaFoldDB" id="A0ABD3T483"/>
<keyword evidence="4" id="KW-1185">Reference proteome</keyword>
<evidence type="ECO:0000313" key="3">
    <source>
        <dbReference type="EMBL" id="KAL3831719.1"/>
    </source>
</evidence>
<evidence type="ECO:0008006" key="5">
    <source>
        <dbReference type="Google" id="ProtNLM"/>
    </source>
</evidence>
<comment type="caution">
    <text evidence="3">The sequence shown here is derived from an EMBL/GenBank/DDBJ whole genome shotgun (WGS) entry which is preliminary data.</text>
</comment>
<dbReference type="Gene3D" id="2.40.70.10">
    <property type="entry name" value="Acid Proteases"/>
    <property type="match status" value="1"/>
</dbReference>
<feature type="coiled-coil region" evidence="1">
    <location>
        <begin position="20"/>
        <end position="47"/>
    </location>
</feature>
<protein>
    <recommendedName>
        <fullName evidence="5">CCHC-type domain-containing protein</fullName>
    </recommendedName>
</protein>
<dbReference type="CDD" id="cd00303">
    <property type="entry name" value="retropepsin_like"/>
    <property type="match status" value="1"/>
</dbReference>
<dbReference type="Pfam" id="PF13975">
    <property type="entry name" value="gag-asp_proteas"/>
    <property type="match status" value="1"/>
</dbReference>
<keyword evidence="1" id="KW-0175">Coiled coil</keyword>
<accession>A0ABD3T483</accession>
<name>A0ABD3T483_SINWO</name>